<dbReference type="InterPro" id="IPR036322">
    <property type="entry name" value="WD40_repeat_dom_sf"/>
</dbReference>
<dbReference type="SUPFAM" id="SSF50978">
    <property type="entry name" value="WD40 repeat-like"/>
    <property type="match status" value="1"/>
</dbReference>
<dbReference type="PANTHER" id="PTHR19920:SF0">
    <property type="entry name" value="CYTOSOLIC IRON-SULFUR PROTEIN ASSEMBLY PROTEIN CIAO1-RELATED"/>
    <property type="match status" value="1"/>
</dbReference>
<sequence>MGSVEQIVQLHGHTDKAWQLAWNPVEPLVASCSTDKTVRLYSYTGLVHPKFTLSTSISTGHTKTVRTIAWSPDGKLLATGSFDSSVILWEKQPAEEDKDDPSTGDDWDSITRIEGPESECKCVAFSRSGEYLATCSRDKTVWVFSVYPDDYEVSSVLMEHTQDVKCVAWHPKEDILASSSYDDTIKLYHDDRDDEWYPFATLTDHASTVWCMSFSPCGNYLASSSDDLTIRLWERHDDEWHTIKVLNGTHERSIYSVSWGRGRGGLGWLASGAGDGRINVWEMTRQPQEPIEARLITTQENSHGVSDVNAVAWCRRDGYTDMLGSVGDDGCLRIWRITPD</sequence>
<keyword evidence="1 4" id="KW-0853">WD repeat</keyword>
<feature type="compositionally biased region" description="Acidic residues" evidence="5">
    <location>
        <begin position="96"/>
        <end position="108"/>
    </location>
</feature>
<comment type="similarity">
    <text evidence="3">Belongs to the WD repeat CIA1 family.</text>
</comment>
<dbReference type="PROSITE" id="PS00678">
    <property type="entry name" value="WD_REPEATS_1"/>
    <property type="match status" value="1"/>
</dbReference>
<dbReference type="STRING" id="1858805.M5FTH0"/>
<feature type="repeat" description="WD" evidence="4">
    <location>
        <begin position="58"/>
        <end position="90"/>
    </location>
</feature>
<dbReference type="InterPro" id="IPR019775">
    <property type="entry name" value="WD40_repeat_CS"/>
</dbReference>
<dbReference type="InterPro" id="IPR028608">
    <property type="entry name" value="CIAO1/Cia1"/>
</dbReference>
<feature type="repeat" description="WD" evidence="4">
    <location>
        <begin position="157"/>
        <end position="188"/>
    </location>
</feature>
<dbReference type="OrthoDB" id="284782at2759"/>
<feature type="region of interest" description="Disordered" evidence="5">
    <location>
        <begin position="93"/>
        <end position="112"/>
    </location>
</feature>
<evidence type="ECO:0000256" key="2">
    <source>
        <dbReference type="ARBA" id="ARBA00022737"/>
    </source>
</evidence>
<comment type="function">
    <text evidence="3">Essential component of the cytosolic iron-sulfur (Fe/S) protein assembly machinery. Required for the maturation of extramitochondrial Fe/S proteins.</text>
</comment>
<name>M5FTH0_DACPD</name>
<feature type="repeat" description="WD" evidence="4">
    <location>
        <begin position="10"/>
        <end position="42"/>
    </location>
</feature>
<evidence type="ECO:0000256" key="1">
    <source>
        <dbReference type="ARBA" id="ARBA00022574"/>
    </source>
</evidence>
<dbReference type="Gene3D" id="2.130.10.10">
    <property type="entry name" value="YVTN repeat-like/Quinoprotein amine dehydrogenase"/>
    <property type="match status" value="1"/>
</dbReference>
<gene>
    <name evidence="3" type="primary">CIA1</name>
    <name evidence="6" type="ORF">DACRYDRAFT_23926</name>
</gene>
<feature type="repeat" description="WD" evidence="4">
    <location>
        <begin position="202"/>
        <end position="234"/>
    </location>
</feature>
<dbReference type="PANTHER" id="PTHR19920">
    <property type="entry name" value="WD40 PROTEIN CIAO1"/>
    <property type="match status" value="1"/>
</dbReference>
<dbReference type="InterPro" id="IPR015943">
    <property type="entry name" value="WD40/YVTN_repeat-like_dom_sf"/>
</dbReference>
<dbReference type="InterPro" id="IPR001680">
    <property type="entry name" value="WD40_rpt"/>
</dbReference>
<dbReference type="GO" id="GO:0097361">
    <property type="term" value="C:cytosolic [4Fe-4S] assembly targeting complex"/>
    <property type="evidence" value="ECO:0007669"/>
    <property type="project" value="InterPro"/>
</dbReference>
<dbReference type="EMBL" id="JH795870">
    <property type="protein sequence ID" value="EJT99373.1"/>
    <property type="molecule type" value="Genomic_DNA"/>
</dbReference>
<dbReference type="CDD" id="cd00200">
    <property type="entry name" value="WD40"/>
    <property type="match status" value="1"/>
</dbReference>
<evidence type="ECO:0000313" key="6">
    <source>
        <dbReference type="EMBL" id="EJT99373.1"/>
    </source>
</evidence>
<dbReference type="AlphaFoldDB" id="M5FTH0"/>
<dbReference type="OMA" id="IREIRWS"/>
<dbReference type="Pfam" id="PF00400">
    <property type="entry name" value="WD40"/>
    <property type="match status" value="7"/>
</dbReference>
<dbReference type="PROSITE" id="PS50294">
    <property type="entry name" value="WD_REPEATS_REGION"/>
    <property type="match status" value="3"/>
</dbReference>
<dbReference type="SMART" id="SM00320">
    <property type="entry name" value="WD40"/>
    <property type="match status" value="7"/>
</dbReference>
<evidence type="ECO:0000256" key="5">
    <source>
        <dbReference type="SAM" id="MobiDB-lite"/>
    </source>
</evidence>
<keyword evidence="7" id="KW-1185">Reference proteome</keyword>
<proteinExistence type="inferred from homology"/>
<protein>
    <recommendedName>
        <fullName evidence="3">Probable cytosolic iron-sulfur protein assembly protein 1</fullName>
    </recommendedName>
</protein>
<accession>M5FTH0</accession>
<dbReference type="PRINTS" id="PR00320">
    <property type="entry name" value="GPROTEINBRPT"/>
</dbReference>
<organism evidence="6 7">
    <name type="scientific">Dacryopinax primogenitus (strain DJM 731)</name>
    <name type="common">Brown rot fungus</name>
    <dbReference type="NCBI Taxonomy" id="1858805"/>
    <lineage>
        <taxon>Eukaryota</taxon>
        <taxon>Fungi</taxon>
        <taxon>Dikarya</taxon>
        <taxon>Basidiomycota</taxon>
        <taxon>Agaricomycotina</taxon>
        <taxon>Dacrymycetes</taxon>
        <taxon>Dacrymycetales</taxon>
        <taxon>Dacrymycetaceae</taxon>
        <taxon>Dacryopinax</taxon>
    </lineage>
</organism>
<evidence type="ECO:0000313" key="7">
    <source>
        <dbReference type="Proteomes" id="UP000030653"/>
    </source>
</evidence>
<keyword evidence="2" id="KW-0677">Repeat</keyword>
<dbReference type="InterPro" id="IPR020472">
    <property type="entry name" value="WD40_PAC1"/>
</dbReference>
<evidence type="ECO:0000256" key="3">
    <source>
        <dbReference type="HAMAP-Rule" id="MF_03037"/>
    </source>
</evidence>
<evidence type="ECO:0000256" key="4">
    <source>
        <dbReference type="PROSITE-ProRule" id="PRU00221"/>
    </source>
</evidence>
<dbReference type="HOGENOM" id="CLU_000288_57_8_1"/>
<dbReference type="PROSITE" id="PS50082">
    <property type="entry name" value="WD_REPEATS_2"/>
    <property type="match status" value="4"/>
</dbReference>
<dbReference type="Proteomes" id="UP000030653">
    <property type="component" value="Unassembled WGS sequence"/>
</dbReference>
<reference evidence="6 7" key="1">
    <citation type="journal article" date="2012" name="Science">
        <title>The Paleozoic origin of enzymatic lignin decomposition reconstructed from 31 fungal genomes.</title>
        <authorList>
            <person name="Floudas D."/>
            <person name="Binder M."/>
            <person name="Riley R."/>
            <person name="Barry K."/>
            <person name="Blanchette R.A."/>
            <person name="Henrissat B."/>
            <person name="Martinez A.T."/>
            <person name="Otillar R."/>
            <person name="Spatafora J.W."/>
            <person name="Yadav J.S."/>
            <person name="Aerts A."/>
            <person name="Benoit I."/>
            <person name="Boyd A."/>
            <person name="Carlson A."/>
            <person name="Copeland A."/>
            <person name="Coutinho P.M."/>
            <person name="de Vries R.P."/>
            <person name="Ferreira P."/>
            <person name="Findley K."/>
            <person name="Foster B."/>
            <person name="Gaskell J."/>
            <person name="Glotzer D."/>
            <person name="Gorecki P."/>
            <person name="Heitman J."/>
            <person name="Hesse C."/>
            <person name="Hori C."/>
            <person name="Igarashi K."/>
            <person name="Jurgens J.A."/>
            <person name="Kallen N."/>
            <person name="Kersten P."/>
            <person name="Kohler A."/>
            <person name="Kuees U."/>
            <person name="Kumar T.K.A."/>
            <person name="Kuo A."/>
            <person name="LaButti K."/>
            <person name="Larrondo L.F."/>
            <person name="Lindquist E."/>
            <person name="Ling A."/>
            <person name="Lombard V."/>
            <person name="Lucas S."/>
            <person name="Lundell T."/>
            <person name="Martin R."/>
            <person name="McLaughlin D.J."/>
            <person name="Morgenstern I."/>
            <person name="Morin E."/>
            <person name="Murat C."/>
            <person name="Nagy L.G."/>
            <person name="Nolan M."/>
            <person name="Ohm R.A."/>
            <person name="Patyshakuliyeva A."/>
            <person name="Rokas A."/>
            <person name="Ruiz-Duenas F.J."/>
            <person name="Sabat G."/>
            <person name="Salamov A."/>
            <person name="Samejima M."/>
            <person name="Schmutz J."/>
            <person name="Slot J.C."/>
            <person name="St John F."/>
            <person name="Stenlid J."/>
            <person name="Sun H."/>
            <person name="Sun S."/>
            <person name="Syed K."/>
            <person name="Tsang A."/>
            <person name="Wiebenga A."/>
            <person name="Young D."/>
            <person name="Pisabarro A."/>
            <person name="Eastwood D.C."/>
            <person name="Martin F."/>
            <person name="Cullen D."/>
            <person name="Grigoriev I.V."/>
            <person name="Hibbett D.S."/>
        </authorList>
    </citation>
    <scope>NUCLEOTIDE SEQUENCE [LARGE SCALE GENOMIC DNA]</scope>
    <source>
        <strain evidence="6 7">DJM-731 SS1</strain>
    </source>
</reference>
<dbReference type="GO" id="GO:0016226">
    <property type="term" value="P:iron-sulfur cluster assembly"/>
    <property type="evidence" value="ECO:0007669"/>
    <property type="project" value="UniProtKB-UniRule"/>
</dbReference>
<dbReference type="HAMAP" id="MF_03037">
    <property type="entry name" value="ciao1"/>
    <property type="match status" value="1"/>
</dbReference>